<dbReference type="InterPro" id="IPR052337">
    <property type="entry name" value="SAT4-like"/>
</dbReference>
<evidence type="ECO:0000256" key="3">
    <source>
        <dbReference type="ARBA" id="ARBA00022989"/>
    </source>
</evidence>
<evidence type="ECO:0000256" key="2">
    <source>
        <dbReference type="ARBA" id="ARBA00022692"/>
    </source>
</evidence>
<reference evidence="8" key="2">
    <citation type="submission" date="2023-05" db="EMBL/GenBank/DDBJ databases">
        <authorList>
            <consortium name="Lawrence Berkeley National Laboratory"/>
            <person name="Steindorff A."/>
            <person name="Hensen N."/>
            <person name="Bonometti L."/>
            <person name="Westerberg I."/>
            <person name="Brannstrom I.O."/>
            <person name="Guillou S."/>
            <person name="Cros-Aarteil S."/>
            <person name="Calhoun S."/>
            <person name="Haridas S."/>
            <person name="Kuo A."/>
            <person name="Mondo S."/>
            <person name="Pangilinan J."/>
            <person name="Riley R."/>
            <person name="Labutti K."/>
            <person name="Andreopoulos B."/>
            <person name="Lipzen A."/>
            <person name="Chen C."/>
            <person name="Yanf M."/>
            <person name="Daum C."/>
            <person name="Ng V."/>
            <person name="Clum A."/>
            <person name="Ohm R."/>
            <person name="Martin F."/>
            <person name="Silar P."/>
            <person name="Natvig D."/>
            <person name="Lalanne C."/>
            <person name="Gautier V."/>
            <person name="Ament-Velasquez S.L."/>
            <person name="Kruys A."/>
            <person name="Hutchinson M.I."/>
            <person name="Powell A.J."/>
            <person name="Barry K."/>
            <person name="Miller A.N."/>
            <person name="Grigoriev I.V."/>
            <person name="Debuchy R."/>
            <person name="Gladieux P."/>
            <person name="Thoren M.H."/>
            <person name="Johannesson H."/>
        </authorList>
    </citation>
    <scope>NUCLEOTIDE SEQUENCE</scope>
    <source>
        <strain evidence="8">CBS 990.96</strain>
    </source>
</reference>
<dbReference type="EMBL" id="MU865382">
    <property type="protein sequence ID" value="KAK4224840.1"/>
    <property type="molecule type" value="Genomic_DNA"/>
</dbReference>
<dbReference type="InterPro" id="IPR049326">
    <property type="entry name" value="Rhodopsin_dom_fungi"/>
</dbReference>
<organism evidence="8 9">
    <name type="scientific">Podospora fimiseda</name>
    <dbReference type="NCBI Taxonomy" id="252190"/>
    <lineage>
        <taxon>Eukaryota</taxon>
        <taxon>Fungi</taxon>
        <taxon>Dikarya</taxon>
        <taxon>Ascomycota</taxon>
        <taxon>Pezizomycotina</taxon>
        <taxon>Sordariomycetes</taxon>
        <taxon>Sordariomycetidae</taxon>
        <taxon>Sordariales</taxon>
        <taxon>Podosporaceae</taxon>
        <taxon>Podospora</taxon>
    </lineage>
</organism>
<dbReference type="Pfam" id="PF20684">
    <property type="entry name" value="Fung_rhodopsin"/>
    <property type="match status" value="1"/>
</dbReference>
<evidence type="ECO:0000256" key="5">
    <source>
        <dbReference type="ARBA" id="ARBA00038359"/>
    </source>
</evidence>
<evidence type="ECO:0000256" key="6">
    <source>
        <dbReference type="SAM" id="Phobius"/>
    </source>
</evidence>
<comment type="similarity">
    <text evidence="5">Belongs to the SAT4 family.</text>
</comment>
<feature type="transmembrane region" description="Helical" evidence="6">
    <location>
        <begin position="267"/>
        <end position="292"/>
    </location>
</feature>
<evidence type="ECO:0000313" key="9">
    <source>
        <dbReference type="Proteomes" id="UP001301958"/>
    </source>
</evidence>
<sequence>MTSPGDLIPTGEPFTEIPYAVAYDPFMASIWTTAAVALLFVIVRIYARIRSSGQLFPDDIFVLLACVIVFITGSLWQWVARDMYILLEILAGNTQLLEQLLASGKLVAVINVHASNHVLHYACLTAIKLSVLLFFRRLGGYRVDTVRRIWWFLVGYVLIGLIITVACTPWKCFIKSPDKIIEFTMECNAPDYQEFVNNVYKVNTALDVSSDFFIMTVPVLLVWDLHIPLKKKLAFVGLFSMTIIVMVIAVVRLVGAFSDGHIDPTFAFLWGSIEMCIATMISCLSSFPQLFISSKSNKPAYKPSETFIERVKNRAMGRKKAPSTHMVTDEFTGITLHDGNNYEYVTMPESTKSRTSIRQPHTEEIPLDGMRPQSPNGGIMMTQEYQVQSFQRGV</sequence>
<proteinExistence type="inferred from homology"/>
<keyword evidence="9" id="KW-1185">Reference proteome</keyword>
<keyword evidence="4 6" id="KW-0472">Membrane</keyword>
<feature type="transmembrane region" description="Helical" evidence="6">
    <location>
        <begin position="118"/>
        <end position="138"/>
    </location>
</feature>
<comment type="subcellular location">
    <subcellularLocation>
        <location evidence="1">Membrane</location>
        <topology evidence="1">Multi-pass membrane protein</topology>
    </subcellularLocation>
</comment>
<feature type="domain" description="Rhodopsin" evidence="7">
    <location>
        <begin position="43"/>
        <end position="291"/>
    </location>
</feature>
<keyword evidence="3 6" id="KW-1133">Transmembrane helix</keyword>
<feature type="transmembrane region" description="Helical" evidence="6">
    <location>
        <begin position="150"/>
        <end position="171"/>
    </location>
</feature>
<name>A0AAN7GY14_9PEZI</name>
<evidence type="ECO:0000256" key="1">
    <source>
        <dbReference type="ARBA" id="ARBA00004141"/>
    </source>
</evidence>
<feature type="transmembrane region" description="Helical" evidence="6">
    <location>
        <begin position="59"/>
        <end position="79"/>
    </location>
</feature>
<reference evidence="8" key="1">
    <citation type="journal article" date="2023" name="Mol. Phylogenet. Evol.">
        <title>Genome-scale phylogeny and comparative genomics of the fungal order Sordariales.</title>
        <authorList>
            <person name="Hensen N."/>
            <person name="Bonometti L."/>
            <person name="Westerberg I."/>
            <person name="Brannstrom I.O."/>
            <person name="Guillou S."/>
            <person name="Cros-Aarteil S."/>
            <person name="Calhoun S."/>
            <person name="Haridas S."/>
            <person name="Kuo A."/>
            <person name="Mondo S."/>
            <person name="Pangilinan J."/>
            <person name="Riley R."/>
            <person name="LaButti K."/>
            <person name="Andreopoulos B."/>
            <person name="Lipzen A."/>
            <person name="Chen C."/>
            <person name="Yan M."/>
            <person name="Daum C."/>
            <person name="Ng V."/>
            <person name="Clum A."/>
            <person name="Steindorff A."/>
            <person name="Ohm R.A."/>
            <person name="Martin F."/>
            <person name="Silar P."/>
            <person name="Natvig D.O."/>
            <person name="Lalanne C."/>
            <person name="Gautier V."/>
            <person name="Ament-Velasquez S.L."/>
            <person name="Kruys A."/>
            <person name="Hutchinson M.I."/>
            <person name="Powell A.J."/>
            <person name="Barry K."/>
            <person name="Miller A.N."/>
            <person name="Grigoriev I.V."/>
            <person name="Debuchy R."/>
            <person name="Gladieux P."/>
            <person name="Hiltunen Thoren M."/>
            <person name="Johannesson H."/>
        </authorList>
    </citation>
    <scope>NUCLEOTIDE SEQUENCE</scope>
    <source>
        <strain evidence="8">CBS 990.96</strain>
    </source>
</reference>
<accession>A0AAN7GY14</accession>
<dbReference type="AlphaFoldDB" id="A0AAN7GY14"/>
<dbReference type="PANTHER" id="PTHR33048">
    <property type="entry name" value="PTH11-LIKE INTEGRAL MEMBRANE PROTEIN (AFU_ORTHOLOGUE AFUA_5G11245)"/>
    <property type="match status" value="1"/>
</dbReference>
<evidence type="ECO:0000256" key="4">
    <source>
        <dbReference type="ARBA" id="ARBA00023136"/>
    </source>
</evidence>
<keyword evidence="2 6" id="KW-0812">Transmembrane</keyword>
<feature type="transmembrane region" description="Helical" evidence="6">
    <location>
        <begin position="233"/>
        <end position="255"/>
    </location>
</feature>
<evidence type="ECO:0000313" key="8">
    <source>
        <dbReference type="EMBL" id="KAK4224840.1"/>
    </source>
</evidence>
<gene>
    <name evidence="8" type="ORF">QBC38DRAFT_501902</name>
</gene>
<dbReference type="PANTHER" id="PTHR33048:SF47">
    <property type="entry name" value="INTEGRAL MEMBRANE PROTEIN-RELATED"/>
    <property type="match status" value="1"/>
</dbReference>
<feature type="transmembrane region" description="Helical" evidence="6">
    <location>
        <begin position="26"/>
        <end position="47"/>
    </location>
</feature>
<evidence type="ECO:0000259" key="7">
    <source>
        <dbReference type="Pfam" id="PF20684"/>
    </source>
</evidence>
<protein>
    <recommendedName>
        <fullName evidence="7">Rhodopsin domain-containing protein</fullName>
    </recommendedName>
</protein>
<dbReference type="GO" id="GO:0016020">
    <property type="term" value="C:membrane"/>
    <property type="evidence" value="ECO:0007669"/>
    <property type="project" value="UniProtKB-SubCell"/>
</dbReference>
<comment type="caution">
    <text evidence="8">The sequence shown here is derived from an EMBL/GenBank/DDBJ whole genome shotgun (WGS) entry which is preliminary data.</text>
</comment>
<dbReference type="Proteomes" id="UP001301958">
    <property type="component" value="Unassembled WGS sequence"/>
</dbReference>
<feature type="transmembrane region" description="Helical" evidence="6">
    <location>
        <begin position="208"/>
        <end position="226"/>
    </location>
</feature>